<dbReference type="EMBL" id="KZ819303">
    <property type="protein sequence ID" value="PWN95548.1"/>
    <property type="molecule type" value="Genomic_DNA"/>
</dbReference>
<sequence length="209" mass="22233">MPAPSEPSTAPLSRDELQRALALPVLDAAGTSAPLASHLAAGTPTLLVLVRHHHCGMCIEYCRTLWEQLAPATHDAQRPKLLVVGHGEARGIASYKERSGWLGEMVVDPTRKVFGALGCVSGLLNAPEKQPAYLEKHSTASLVLRSAGQMLRSGPLGIWRGGDITQLGGEFLVDADGSPAYTHRMRNTVDHTEVPELAKLLGVDAQPAA</sequence>
<dbReference type="PANTHER" id="PTHR28630:SF3">
    <property type="entry name" value="PEROXIREDOXIN-LIKE 2C"/>
    <property type="match status" value="1"/>
</dbReference>
<dbReference type="GeneID" id="37270760"/>
<organism evidence="1 2">
    <name type="scientific">Tilletiopsis washingtonensis</name>
    <dbReference type="NCBI Taxonomy" id="58919"/>
    <lineage>
        <taxon>Eukaryota</taxon>
        <taxon>Fungi</taxon>
        <taxon>Dikarya</taxon>
        <taxon>Basidiomycota</taxon>
        <taxon>Ustilaginomycotina</taxon>
        <taxon>Exobasidiomycetes</taxon>
        <taxon>Entylomatales</taxon>
        <taxon>Entylomatales incertae sedis</taxon>
        <taxon>Tilletiopsis</taxon>
    </lineage>
</organism>
<dbReference type="Gene3D" id="3.40.30.10">
    <property type="entry name" value="Glutaredoxin"/>
    <property type="match status" value="1"/>
</dbReference>
<gene>
    <name evidence="1" type="ORF">FA09DRAFT_331874</name>
</gene>
<name>A0A316Z3L9_9BASI</name>
<accession>A0A316Z3L9</accession>
<reference evidence="1 2" key="1">
    <citation type="journal article" date="2018" name="Mol. Biol. Evol.">
        <title>Broad Genomic Sampling Reveals a Smut Pathogenic Ancestry of the Fungal Clade Ustilaginomycotina.</title>
        <authorList>
            <person name="Kijpornyongpan T."/>
            <person name="Mondo S.J."/>
            <person name="Barry K."/>
            <person name="Sandor L."/>
            <person name="Lee J."/>
            <person name="Lipzen A."/>
            <person name="Pangilinan J."/>
            <person name="LaButti K."/>
            <person name="Hainaut M."/>
            <person name="Henrissat B."/>
            <person name="Grigoriev I.V."/>
            <person name="Spatafora J.W."/>
            <person name="Aime M.C."/>
        </authorList>
    </citation>
    <scope>NUCLEOTIDE SEQUENCE [LARGE SCALE GENOMIC DNA]</scope>
    <source>
        <strain evidence="1 2">MCA 4186</strain>
    </source>
</reference>
<dbReference type="InterPro" id="IPR032801">
    <property type="entry name" value="PXL2A/B/C"/>
</dbReference>
<proteinExistence type="predicted"/>
<evidence type="ECO:0000313" key="2">
    <source>
        <dbReference type="Proteomes" id="UP000245946"/>
    </source>
</evidence>
<dbReference type="STRING" id="58919.A0A316Z3L9"/>
<dbReference type="OrthoDB" id="40334at2759"/>
<protein>
    <recommendedName>
        <fullName evidence="3">AhpC-TSA-domain-containing protein</fullName>
    </recommendedName>
</protein>
<dbReference type="Pfam" id="PF13911">
    <property type="entry name" value="AhpC-TSA_2"/>
    <property type="match status" value="1"/>
</dbReference>
<evidence type="ECO:0000313" key="1">
    <source>
        <dbReference type="EMBL" id="PWN95548.1"/>
    </source>
</evidence>
<evidence type="ECO:0008006" key="3">
    <source>
        <dbReference type="Google" id="ProtNLM"/>
    </source>
</evidence>
<dbReference type="AlphaFoldDB" id="A0A316Z3L9"/>
<dbReference type="PANTHER" id="PTHR28630">
    <property type="match status" value="1"/>
</dbReference>
<dbReference type="InterPro" id="IPR036249">
    <property type="entry name" value="Thioredoxin-like_sf"/>
</dbReference>
<keyword evidence="2" id="KW-1185">Reference proteome</keyword>
<dbReference type="SUPFAM" id="SSF52833">
    <property type="entry name" value="Thioredoxin-like"/>
    <property type="match status" value="1"/>
</dbReference>
<dbReference type="Proteomes" id="UP000245946">
    <property type="component" value="Unassembled WGS sequence"/>
</dbReference>
<dbReference type="RefSeq" id="XP_025595827.1">
    <property type="nucleotide sequence ID" value="XM_025743216.1"/>
</dbReference>